<dbReference type="HOGENOM" id="CLU_3276224_0_0_6"/>
<name>B5F130_SALA4</name>
<dbReference type="Proteomes" id="UP000008819">
    <property type="component" value="Chromosome"/>
</dbReference>
<reference evidence="1 2" key="1">
    <citation type="journal article" date="2011" name="J. Bacteriol.">
        <title>Comparative genomics of 28 Salmonella enterica isolates: evidence for CRISPR-mediated adaptive sublineage evolution.</title>
        <authorList>
            <person name="Fricke W.F."/>
            <person name="Mammel M.K."/>
            <person name="McDermott P.F."/>
            <person name="Tartera C."/>
            <person name="White D.G."/>
            <person name="Leclerc J.E."/>
            <person name="Ravel J."/>
            <person name="Cebula T.A."/>
        </authorList>
    </citation>
    <scope>NUCLEOTIDE SEQUENCE [LARGE SCALE GENOMIC DNA]</scope>
    <source>
        <strain evidence="1 2">SL483</strain>
    </source>
</reference>
<organism evidence="1 2">
    <name type="scientific">Salmonella agona (strain SL483)</name>
    <dbReference type="NCBI Taxonomy" id="454166"/>
    <lineage>
        <taxon>Bacteria</taxon>
        <taxon>Pseudomonadati</taxon>
        <taxon>Pseudomonadota</taxon>
        <taxon>Gammaproteobacteria</taxon>
        <taxon>Enterobacterales</taxon>
        <taxon>Enterobacteriaceae</taxon>
        <taxon>Salmonella</taxon>
    </lineage>
</organism>
<evidence type="ECO:0000313" key="2">
    <source>
        <dbReference type="Proteomes" id="UP000008819"/>
    </source>
</evidence>
<dbReference type="AlphaFoldDB" id="B5F130"/>
<gene>
    <name evidence="1" type="ordered locus">SeAg_B0949</name>
</gene>
<dbReference type="KEGG" id="sea:SeAg_B0949"/>
<proteinExistence type="predicted"/>
<accession>B5F130</accession>
<sequence length="41" mass="5103">MVLSSIYFLDEFMHYKNNIYSERYVLVIEYSFFKPHSIQSY</sequence>
<dbReference type="EMBL" id="CP001138">
    <property type="protein sequence ID" value="ACH50893.1"/>
    <property type="molecule type" value="Genomic_DNA"/>
</dbReference>
<evidence type="ECO:0000313" key="1">
    <source>
        <dbReference type="EMBL" id="ACH50893.1"/>
    </source>
</evidence>
<protein>
    <submittedName>
        <fullName evidence="1">Uncharacterized protein</fullName>
    </submittedName>
</protein>